<feature type="transmembrane region" description="Helical" evidence="2">
    <location>
        <begin position="516"/>
        <end position="532"/>
    </location>
</feature>
<keyword evidence="4" id="KW-1185">Reference proteome</keyword>
<feature type="transmembrane region" description="Helical" evidence="2">
    <location>
        <begin position="40"/>
        <end position="58"/>
    </location>
</feature>
<proteinExistence type="predicted"/>
<dbReference type="AlphaFoldDB" id="A0A2M8LWW3"/>
<feature type="region of interest" description="Disordered" evidence="1">
    <location>
        <begin position="347"/>
        <end position="370"/>
    </location>
</feature>
<keyword evidence="2" id="KW-0812">Transmembrane</keyword>
<feature type="region of interest" description="Disordered" evidence="1">
    <location>
        <begin position="446"/>
        <end position="484"/>
    </location>
</feature>
<gene>
    <name evidence="3" type="ORF">CUT44_18330</name>
</gene>
<evidence type="ECO:0000256" key="2">
    <source>
        <dbReference type="SAM" id="Phobius"/>
    </source>
</evidence>
<feature type="transmembrane region" description="Helical" evidence="2">
    <location>
        <begin position="493"/>
        <end position="510"/>
    </location>
</feature>
<keyword evidence="2" id="KW-0472">Membrane</keyword>
<name>A0A2M8LWW3_9ACTN</name>
<accession>A0A2M8LWW3</accession>
<sequence>MSTPALPLPPELVPAGVRPWRSADTGRWLAAAPARWAHPLWSFLALLAAAMWCTAAAPPPPCTTAEPCGADWWGLAFTAAVPLTLYWVWRQPRWALAGLGAILVGTAAEEGLAGLLDPPGLALSAAAAWTATALLHRLAAAERRRRYAERAAGPAGHPLPAAARTFRRGRFSFGLAAPLLAVAGFGLWQAEEGIGAYERWAAGAERITATVTGADGDGEDDGADGGASVLTAGAGNRTYRVETGHPEDYPPGTAVELLSGGGRLLLASEPYDILGWELLVLAAGVPGVAFAANGAVGRRRSVRLRRGRVPVLRVLVREGQEDARTWVYAADDLTAATPVLHFHSLHSFEDEDGGEDGEGSGDDAGGGDGVNLTAEDLAEAKRELGRELREIADACRGTGTGSAPPLREALLFGAPYPGAEVALLTADGGEPAVECSVTPVKPAGPGLRDLLGAGSRPRPRKRANARRPVEEAAAAMAPADGPRSWSADSGSRAVGLFLLVLEGGFTWAVLGDGSSWVSWQTLVLVLGLRWLIGSVSTAFGWRVTADRGGLWVTGAWRVRRVPWERLGGAEHTADRLRLRLSGDEVLDLSPVGVGLLGRRAGGRTSAARAAEEIRVLLYRPGLRPAGDAAPAEQGMPLGPVVVVLSALWTAAVLLLL</sequence>
<feature type="transmembrane region" description="Helical" evidence="2">
    <location>
        <begin position="96"/>
        <end position="115"/>
    </location>
</feature>
<feature type="transmembrane region" description="Helical" evidence="2">
    <location>
        <begin position="121"/>
        <end position="140"/>
    </location>
</feature>
<feature type="compositionally biased region" description="Acidic residues" evidence="1">
    <location>
        <begin position="349"/>
        <end position="361"/>
    </location>
</feature>
<comment type="caution">
    <text evidence="3">The sequence shown here is derived from an EMBL/GenBank/DDBJ whole genome shotgun (WGS) entry which is preliminary data.</text>
</comment>
<dbReference type="RefSeq" id="WP_100202949.1">
    <property type="nucleotide sequence ID" value="NZ_PGGW01000058.1"/>
</dbReference>
<evidence type="ECO:0000313" key="4">
    <source>
        <dbReference type="Proteomes" id="UP000230407"/>
    </source>
</evidence>
<feature type="transmembrane region" description="Helical" evidence="2">
    <location>
        <begin position="171"/>
        <end position="190"/>
    </location>
</feature>
<feature type="transmembrane region" description="Helical" evidence="2">
    <location>
        <begin position="273"/>
        <end position="296"/>
    </location>
</feature>
<protein>
    <submittedName>
        <fullName evidence="3">Uncharacterized protein</fullName>
    </submittedName>
</protein>
<keyword evidence="2" id="KW-1133">Transmembrane helix</keyword>
<organism evidence="3 4">
    <name type="scientific">Streptomyces carminius</name>
    <dbReference type="NCBI Taxonomy" id="2665496"/>
    <lineage>
        <taxon>Bacteria</taxon>
        <taxon>Bacillati</taxon>
        <taxon>Actinomycetota</taxon>
        <taxon>Actinomycetes</taxon>
        <taxon>Kitasatosporales</taxon>
        <taxon>Streptomycetaceae</taxon>
        <taxon>Streptomyces</taxon>
    </lineage>
</organism>
<evidence type="ECO:0000256" key="1">
    <source>
        <dbReference type="SAM" id="MobiDB-lite"/>
    </source>
</evidence>
<evidence type="ECO:0000313" key="3">
    <source>
        <dbReference type="EMBL" id="PJE96456.1"/>
    </source>
</evidence>
<reference evidence="3 4" key="1">
    <citation type="submission" date="2017-11" db="EMBL/GenBank/DDBJ databases">
        <title>Streptomyces carmine sp. nov., a novel actinomycete isolated from Sophora alopecuroides in Xinjiang, China.</title>
        <authorList>
            <person name="Wang Y."/>
            <person name="Luo X."/>
            <person name="Wan C."/>
            <person name="Zhang L."/>
        </authorList>
    </citation>
    <scope>NUCLEOTIDE SEQUENCE [LARGE SCALE GENOMIC DNA]</scope>
    <source>
        <strain evidence="3 4">TRM SA0054</strain>
    </source>
</reference>
<dbReference type="Proteomes" id="UP000230407">
    <property type="component" value="Unassembled WGS sequence"/>
</dbReference>
<dbReference type="EMBL" id="PGGW01000058">
    <property type="protein sequence ID" value="PJE96456.1"/>
    <property type="molecule type" value="Genomic_DNA"/>
</dbReference>
<feature type="transmembrane region" description="Helical" evidence="2">
    <location>
        <begin position="70"/>
        <end position="89"/>
    </location>
</feature>